<keyword evidence="4 10" id="KW-0378">Hydrolase</keyword>
<dbReference type="EMBL" id="JYDP01000066">
    <property type="protein sequence ID" value="KRZ09895.1"/>
    <property type="molecule type" value="Genomic_DNA"/>
</dbReference>
<dbReference type="EC" id="3.4.24.-" evidence="10"/>
<dbReference type="GO" id="GO:0004222">
    <property type="term" value="F:metalloendopeptidase activity"/>
    <property type="evidence" value="ECO:0007669"/>
    <property type="project" value="UniProtKB-UniRule"/>
</dbReference>
<feature type="binding site" evidence="9">
    <location>
        <position position="259"/>
    </location>
    <ligand>
        <name>Zn(2+)</name>
        <dbReference type="ChEBI" id="CHEBI:29105"/>
        <note>catalytic</note>
    </ligand>
</feature>
<comment type="similarity">
    <text evidence="1 10">Belongs to the peptidase M8 family.</text>
</comment>
<dbReference type="GO" id="GO:0046872">
    <property type="term" value="F:metal ion binding"/>
    <property type="evidence" value="ECO:0007669"/>
    <property type="project" value="UniProtKB-KW"/>
</dbReference>
<dbReference type="InterPro" id="IPR001577">
    <property type="entry name" value="Peptidase_M8"/>
</dbReference>
<dbReference type="Pfam" id="PF01457">
    <property type="entry name" value="Peptidase_M8"/>
    <property type="match status" value="1"/>
</dbReference>
<dbReference type="GO" id="GO:0005737">
    <property type="term" value="C:cytoplasm"/>
    <property type="evidence" value="ECO:0007669"/>
    <property type="project" value="TreeGrafter"/>
</dbReference>
<feature type="binding site" evidence="9">
    <location>
        <position position="176"/>
    </location>
    <ligand>
        <name>Zn(2+)</name>
        <dbReference type="ChEBI" id="CHEBI:29105"/>
        <note>catalytic</note>
    </ligand>
</feature>
<dbReference type="PANTHER" id="PTHR10942">
    <property type="entry name" value="LEISHMANOLYSIN-LIKE PEPTIDASE"/>
    <property type="match status" value="1"/>
</dbReference>
<feature type="signal peptide" evidence="10">
    <location>
        <begin position="1"/>
        <end position="17"/>
    </location>
</feature>
<dbReference type="PANTHER" id="PTHR10942:SF0">
    <property type="entry name" value="LEISHMANOLYSIN-LIKE PEPTIDASE"/>
    <property type="match status" value="1"/>
</dbReference>
<organism evidence="11 12">
    <name type="scientific">Trichinella zimbabwensis</name>
    <dbReference type="NCBI Taxonomy" id="268475"/>
    <lineage>
        <taxon>Eukaryota</taxon>
        <taxon>Metazoa</taxon>
        <taxon>Ecdysozoa</taxon>
        <taxon>Nematoda</taxon>
        <taxon>Enoplea</taxon>
        <taxon>Dorylaimia</taxon>
        <taxon>Trichinellida</taxon>
        <taxon>Trichinellidae</taxon>
        <taxon>Trichinella</taxon>
    </lineage>
</organism>
<evidence type="ECO:0000256" key="1">
    <source>
        <dbReference type="ARBA" id="ARBA00005860"/>
    </source>
</evidence>
<evidence type="ECO:0000256" key="9">
    <source>
        <dbReference type="PIRSR" id="PIRSR601577-2"/>
    </source>
</evidence>
<dbReference type="AlphaFoldDB" id="A0A0V1HHH7"/>
<proteinExistence type="inferred from homology"/>
<keyword evidence="3 9" id="KW-0479">Metal-binding</keyword>
<evidence type="ECO:0000256" key="4">
    <source>
        <dbReference type="ARBA" id="ARBA00022801"/>
    </source>
</evidence>
<evidence type="ECO:0000313" key="12">
    <source>
        <dbReference type="Proteomes" id="UP000055024"/>
    </source>
</evidence>
<dbReference type="GO" id="GO:0016020">
    <property type="term" value="C:membrane"/>
    <property type="evidence" value="ECO:0007669"/>
    <property type="project" value="InterPro"/>
</dbReference>
<dbReference type="OrthoDB" id="527990at2759"/>
<evidence type="ECO:0000256" key="2">
    <source>
        <dbReference type="ARBA" id="ARBA00022670"/>
    </source>
</evidence>
<feature type="active site" evidence="8">
    <location>
        <position position="177"/>
    </location>
</feature>
<evidence type="ECO:0000256" key="3">
    <source>
        <dbReference type="ARBA" id="ARBA00022723"/>
    </source>
</evidence>
<dbReference type="GO" id="GO:0007155">
    <property type="term" value="P:cell adhesion"/>
    <property type="evidence" value="ECO:0007669"/>
    <property type="project" value="InterPro"/>
</dbReference>
<protein>
    <recommendedName>
        <fullName evidence="7 10">Leishmanolysin-like peptidase</fullName>
        <ecNumber evidence="10">3.4.24.-</ecNumber>
    </recommendedName>
</protein>
<reference evidence="11 12" key="1">
    <citation type="submission" date="2015-01" db="EMBL/GenBank/DDBJ databases">
        <title>Evolution of Trichinella species and genotypes.</title>
        <authorList>
            <person name="Korhonen P.K."/>
            <person name="Edoardo P."/>
            <person name="Giuseppe L.R."/>
            <person name="Gasser R.B."/>
        </authorList>
    </citation>
    <scope>NUCLEOTIDE SEQUENCE [LARGE SCALE GENOMIC DNA]</scope>
    <source>
        <strain evidence="11">ISS1029</strain>
    </source>
</reference>
<evidence type="ECO:0000256" key="10">
    <source>
        <dbReference type="RuleBase" id="RU366077"/>
    </source>
</evidence>
<evidence type="ECO:0000313" key="11">
    <source>
        <dbReference type="EMBL" id="KRZ09895.1"/>
    </source>
</evidence>
<evidence type="ECO:0000256" key="7">
    <source>
        <dbReference type="ARBA" id="ARBA00039717"/>
    </source>
</evidence>
<evidence type="ECO:0000256" key="5">
    <source>
        <dbReference type="ARBA" id="ARBA00022833"/>
    </source>
</evidence>
<accession>A0A0V1HHH7</accession>
<feature type="binding site" evidence="9">
    <location>
        <position position="180"/>
    </location>
    <ligand>
        <name>Zn(2+)</name>
        <dbReference type="ChEBI" id="CHEBI:29105"/>
        <note>catalytic</note>
    </ligand>
</feature>
<dbReference type="Proteomes" id="UP000055024">
    <property type="component" value="Unassembled WGS sequence"/>
</dbReference>
<dbReference type="STRING" id="268475.A0A0V1HHH7"/>
<gene>
    <name evidence="11" type="ORF">T11_7938</name>
</gene>
<keyword evidence="5 9" id="KW-0862">Zinc</keyword>
<dbReference type="GO" id="GO:0006508">
    <property type="term" value="P:proteolysis"/>
    <property type="evidence" value="ECO:0007669"/>
    <property type="project" value="UniProtKB-KW"/>
</dbReference>
<comment type="cofactor">
    <cofactor evidence="9 10">
        <name>Zn(2+)</name>
        <dbReference type="ChEBI" id="CHEBI:29105"/>
    </cofactor>
    <text evidence="9 10">Binds 1 zinc ion per subunit.</text>
</comment>
<feature type="chain" id="PRO_5023975843" description="Leishmanolysin-like peptidase" evidence="10">
    <location>
        <begin position="18"/>
        <end position="576"/>
    </location>
</feature>
<dbReference type="FunFam" id="3.90.132.10:FF:000001">
    <property type="entry name" value="leishmanolysin-like peptidase isoform X2"/>
    <property type="match status" value="1"/>
</dbReference>
<comment type="caution">
    <text evidence="11">The sequence shown here is derived from an EMBL/GenBank/DDBJ whole genome shotgun (WGS) entry which is preliminary data.</text>
</comment>
<sequence length="576" mass="66143">MRSVILCLSCFSLLVFSSFIFRTEKQESPFIEKTFKPIRIRLMVSHAFTAEYDNKKMAVLHEAFEKSVHFLKSTIRVRRLKHSINLHRYKCIDYNNYPIASHWLKDGVPNTDLMFFVDLKSTASCAKPQHTLAFALSCTPTVNLINRPTLGYLAICKNSTAIKPWNVRSIRATMIHEMMHVMAFNDLSLYIITAIINNEYNSNNVEQEWKVNDNFTLIQEINFISTPRVLKFVREHFNCPDLIGAQLEDNGGSGTRNSHWKKRLFGNEIMTGKQSNRVVFSALTSALLEDSRWYVVNSLNVEELEYGKGAGCIFAQKSCKEYVDSVKDEPFAAYPYCNWEDFLTRRRMGSSQLIRCNKERTKYMFCNFVVNKTISEKYKYFGDKKTILDTGEVVSGVHVSGGEELFNHCPVWQELHWRWGLNHFDDSICQHSVGDTDPDLNFAAESRGPNAICIEQKTSFAILRSLGISIFSVTTSVHDTRFGAGCYEYKCYKGRLMLRAASKLDYIPHAEFKICWHAGALLRVTRHFLSNDGTHQIHRGILICPPCQEICTKKDKNFQCEPETTGIESRDLMLAL</sequence>
<keyword evidence="2 10" id="KW-0645">Protease</keyword>
<name>A0A0V1HHH7_9BILA</name>
<evidence type="ECO:0000256" key="6">
    <source>
        <dbReference type="ARBA" id="ARBA00023049"/>
    </source>
</evidence>
<keyword evidence="12" id="KW-1185">Reference proteome</keyword>
<keyword evidence="6 9" id="KW-0482">Metalloprotease</keyword>
<dbReference type="Gene3D" id="3.90.132.10">
    <property type="entry name" value="Leishmanolysin , domain 2"/>
    <property type="match status" value="1"/>
</dbReference>
<keyword evidence="10" id="KW-0732">Signal</keyword>
<dbReference type="SUPFAM" id="SSF55486">
    <property type="entry name" value="Metalloproteases ('zincins'), catalytic domain"/>
    <property type="match status" value="1"/>
</dbReference>
<evidence type="ECO:0000256" key="8">
    <source>
        <dbReference type="PIRSR" id="PIRSR601577-1"/>
    </source>
</evidence>
<dbReference type="Gene3D" id="3.10.170.20">
    <property type="match status" value="1"/>
</dbReference>